<reference evidence="2 3" key="1">
    <citation type="submission" date="2016-07" db="EMBL/GenBank/DDBJ databases">
        <title>Genome analysis of Burkholderia fungorum ES3-20.</title>
        <authorList>
            <person name="Xu D."/>
            <person name="Yao R."/>
            <person name="Zheng S."/>
        </authorList>
    </citation>
    <scope>NUCLEOTIDE SEQUENCE [LARGE SCALE GENOMIC DNA]</scope>
    <source>
        <strain evidence="2 3">ES3-20</strain>
    </source>
</reference>
<dbReference type="EMBL" id="MCAS01000056">
    <property type="protein sequence ID" value="RKF33395.1"/>
    <property type="molecule type" value="Genomic_DNA"/>
</dbReference>
<protein>
    <submittedName>
        <fullName evidence="2">Baseplate assembly protein</fullName>
    </submittedName>
</protein>
<gene>
    <name evidence="2" type="ORF">BCY88_10070</name>
</gene>
<name>A0A3R7GMZ6_9BURK</name>
<accession>A0A3R7GMZ6</accession>
<dbReference type="Proteomes" id="UP000283709">
    <property type="component" value="Unassembled WGS sequence"/>
</dbReference>
<dbReference type="SUPFAM" id="SSF160719">
    <property type="entry name" value="gpW/gp25-like"/>
    <property type="match status" value="1"/>
</dbReference>
<dbReference type="RefSeq" id="WP_120348515.1">
    <property type="nucleotide sequence ID" value="NZ_MCAS01000056.1"/>
</dbReference>
<evidence type="ECO:0000259" key="1">
    <source>
        <dbReference type="Pfam" id="PF04965"/>
    </source>
</evidence>
<dbReference type="Pfam" id="PF04965">
    <property type="entry name" value="GPW_gp25"/>
    <property type="match status" value="1"/>
</dbReference>
<proteinExistence type="predicted"/>
<dbReference type="Gene3D" id="3.10.450.40">
    <property type="match status" value="1"/>
</dbReference>
<comment type="caution">
    <text evidence="2">The sequence shown here is derived from an EMBL/GenBank/DDBJ whole genome shotgun (WGS) entry which is preliminary data.</text>
</comment>
<feature type="domain" description="IraD/Gp25-like" evidence="1">
    <location>
        <begin position="16"/>
        <end position="98"/>
    </location>
</feature>
<dbReference type="OrthoDB" id="9802846at2"/>
<dbReference type="InterPro" id="IPR007048">
    <property type="entry name" value="IraD/Gp25-like"/>
</dbReference>
<evidence type="ECO:0000313" key="3">
    <source>
        <dbReference type="Proteomes" id="UP000283709"/>
    </source>
</evidence>
<organism evidence="2 3">
    <name type="scientific">Paraburkholderia fungorum</name>
    <dbReference type="NCBI Taxonomy" id="134537"/>
    <lineage>
        <taxon>Bacteria</taxon>
        <taxon>Pseudomonadati</taxon>
        <taxon>Pseudomonadota</taxon>
        <taxon>Betaproteobacteria</taxon>
        <taxon>Burkholderiales</taxon>
        <taxon>Burkholderiaceae</taxon>
        <taxon>Paraburkholderia</taxon>
    </lineage>
</organism>
<sequence>MKGMNATTGRAIADLDHLYQSVGRIIGTPLASCVKRRTFGSDLFSYVDAASNGATRTRLYAAIATALMLWEPRITLTRVQLVADESEMDGKAFIEIEGFTTVSGDAVRTRAPFNLGNVA</sequence>
<dbReference type="AlphaFoldDB" id="A0A3R7GMZ6"/>
<evidence type="ECO:0000313" key="2">
    <source>
        <dbReference type="EMBL" id="RKF33395.1"/>
    </source>
</evidence>